<gene>
    <name evidence="2" type="ORF">GCM10009754_08880</name>
</gene>
<name>A0ABP5BFG8_9PSEU</name>
<sequence>MSTVTATVALPTGYVAERREQGKRMTFGPVLAAIGLGLVPATGVAAALLVLGHLDRIEMPPVPLLAIALGTIVVATVLAAAGRSPRPERVAGRTALWVGAALAEFFVVLFGLAAGWLFIGLYFGLVLAAPLLAVVYRRKFA</sequence>
<accession>A0ABP5BFG8</accession>
<organism evidence="2 3">
    <name type="scientific">Amycolatopsis minnesotensis</name>
    <dbReference type="NCBI Taxonomy" id="337894"/>
    <lineage>
        <taxon>Bacteria</taxon>
        <taxon>Bacillati</taxon>
        <taxon>Actinomycetota</taxon>
        <taxon>Actinomycetes</taxon>
        <taxon>Pseudonocardiales</taxon>
        <taxon>Pseudonocardiaceae</taxon>
        <taxon>Amycolatopsis</taxon>
    </lineage>
</organism>
<keyword evidence="1" id="KW-0812">Transmembrane</keyword>
<dbReference type="Proteomes" id="UP001501116">
    <property type="component" value="Unassembled WGS sequence"/>
</dbReference>
<evidence type="ECO:0000256" key="1">
    <source>
        <dbReference type="SAM" id="Phobius"/>
    </source>
</evidence>
<comment type="caution">
    <text evidence="2">The sequence shown here is derived from an EMBL/GenBank/DDBJ whole genome shotgun (WGS) entry which is preliminary data.</text>
</comment>
<proteinExistence type="predicted"/>
<reference evidence="3" key="1">
    <citation type="journal article" date="2019" name="Int. J. Syst. Evol. Microbiol.">
        <title>The Global Catalogue of Microorganisms (GCM) 10K type strain sequencing project: providing services to taxonomists for standard genome sequencing and annotation.</title>
        <authorList>
            <consortium name="The Broad Institute Genomics Platform"/>
            <consortium name="The Broad Institute Genome Sequencing Center for Infectious Disease"/>
            <person name="Wu L."/>
            <person name="Ma J."/>
        </authorList>
    </citation>
    <scope>NUCLEOTIDE SEQUENCE [LARGE SCALE GENOMIC DNA]</scope>
    <source>
        <strain evidence="3">JCM 14545</strain>
    </source>
</reference>
<feature type="transmembrane region" description="Helical" evidence="1">
    <location>
        <begin position="94"/>
        <end position="113"/>
    </location>
</feature>
<feature type="transmembrane region" description="Helical" evidence="1">
    <location>
        <begin position="27"/>
        <end position="50"/>
    </location>
</feature>
<keyword evidence="3" id="KW-1185">Reference proteome</keyword>
<keyword evidence="1" id="KW-0472">Membrane</keyword>
<keyword evidence="1" id="KW-1133">Transmembrane helix</keyword>
<feature type="transmembrane region" description="Helical" evidence="1">
    <location>
        <begin position="62"/>
        <end position="82"/>
    </location>
</feature>
<feature type="transmembrane region" description="Helical" evidence="1">
    <location>
        <begin position="119"/>
        <end position="136"/>
    </location>
</feature>
<dbReference type="EMBL" id="BAAANN010000003">
    <property type="protein sequence ID" value="GAA1943686.1"/>
    <property type="molecule type" value="Genomic_DNA"/>
</dbReference>
<protein>
    <submittedName>
        <fullName evidence="2">Uncharacterized protein</fullName>
    </submittedName>
</protein>
<evidence type="ECO:0000313" key="2">
    <source>
        <dbReference type="EMBL" id="GAA1943686.1"/>
    </source>
</evidence>
<evidence type="ECO:0000313" key="3">
    <source>
        <dbReference type="Proteomes" id="UP001501116"/>
    </source>
</evidence>